<dbReference type="InterPro" id="IPR025644">
    <property type="entry name" value="DUF4344"/>
</dbReference>
<name>A0A916TGU3_9HYPH</name>
<comment type="caution">
    <text evidence="1">The sequence shown here is derived from an EMBL/GenBank/DDBJ whole genome shotgun (WGS) entry which is preliminary data.</text>
</comment>
<reference evidence="1" key="2">
    <citation type="submission" date="2020-09" db="EMBL/GenBank/DDBJ databases">
        <authorList>
            <person name="Sun Q."/>
            <person name="Zhou Y."/>
        </authorList>
    </citation>
    <scope>NUCLEOTIDE SEQUENCE</scope>
    <source>
        <strain evidence="1">CGMCC 1.12426</strain>
    </source>
</reference>
<evidence type="ECO:0000313" key="1">
    <source>
        <dbReference type="EMBL" id="GGB43190.1"/>
    </source>
</evidence>
<evidence type="ECO:0000313" key="2">
    <source>
        <dbReference type="Proteomes" id="UP000605148"/>
    </source>
</evidence>
<dbReference type="EMBL" id="BMFA01000003">
    <property type="protein sequence ID" value="GGB43190.1"/>
    <property type="molecule type" value="Genomic_DNA"/>
</dbReference>
<dbReference type="AlphaFoldDB" id="A0A916TGU3"/>
<dbReference type="Pfam" id="PF14247">
    <property type="entry name" value="DUF4344"/>
    <property type="match status" value="2"/>
</dbReference>
<organism evidence="1 2">
    <name type="scientific">Roseibium aquae</name>
    <dbReference type="NCBI Taxonomy" id="1323746"/>
    <lineage>
        <taxon>Bacteria</taxon>
        <taxon>Pseudomonadati</taxon>
        <taxon>Pseudomonadota</taxon>
        <taxon>Alphaproteobacteria</taxon>
        <taxon>Hyphomicrobiales</taxon>
        <taxon>Stappiaceae</taxon>
        <taxon>Roseibium</taxon>
    </lineage>
</organism>
<reference evidence="1" key="1">
    <citation type="journal article" date="2014" name="Int. J. Syst. Evol. Microbiol.">
        <title>Complete genome sequence of Corynebacterium casei LMG S-19264T (=DSM 44701T), isolated from a smear-ripened cheese.</title>
        <authorList>
            <consortium name="US DOE Joint Genome Institute (JGI-PGF)"/>
            <person name="Walter F."/>
            <person name="Albersmeier A."/>
            <person name="Kalinowski J."/>
            <person name="Ruckert C."/>
        </authorList>
    </citation>
    <scope>NUCLEOTIDE SEQUENCE</scope>
    <source>
        <strain evidence="1">CGMCC 1.12426</strain>
    </source>
</reference>
<dbReference type="Proteomes" id="UP000605148">
    <property type="component" value="Unassembled WGS sequence"/>
</dbReference>
<gene>
    <name evidence="1" type="ORF">GCM10011316_13950</name>
</gene>
<keyword evidence="2" id="KW-1185">Reference proteome</keyword>
<protein>
    <submittedName>
        <fullName evidence="1">Uncharacterized protein</fullName>
    </submittedName>
</protein>
<proteinExistence type="predicted"/>
<accession>A0A916TGU3</accession>
<sequence>MSTGVSTGVSGDLDAALAGLSSEKLEELFTFVAGNTVFTLYLEAGHMLVSELQLPVLGQEEDAVDMLAALTMLELDTEDMDILLINAMIGWFLLAPENGDLDSFFGAHDLDIQRGYRTLCLMVGADPEVFGELATELGLPLDRQESCAFDYEQAADAWSVLTEPYVRPEGERGGRISLSYEPAETGQASVALFLRESGLMEEVAADLDGFYRLPAPVRFSAAACGEDNAFWDPDRREMTLCYELLQTFAWAYLDNLAN</sequence>